<reference evidence="3 4" key="1">
    <citation type="journal article" date="2014" name="Nat. Genet.">
        <title>Genome sequence of the hot pepper provides insights into the evolution of pungency in Capsicum species.</title>
        <authorList>
            <person name="Kim S."/>
            <person name="Park M."/>
            <person name="Yeom S.I."/>
            <person name="Kim Y.M."/>
            <person name="Lee J.M."/>
            <person name="Lee H.A."/>
            <person name="Seo E."/>
            <person name="Choi J."/>
            <person name="Cheong K."/>
            <person name="Kim K.T."/>
            <person name="Jung K."/>
            <person name="Lee G.W."/>
            <person name="Oh S.K."/>
            <person name="Bae C."/>
            <person name="Kim S.B."/>
            <person name="Lee H.Y."/>
            <person name="Kim S.Y."/>
            <person name="Kim M.S."/>
            <person name="Kang B.C."/>
            <person name="Jo Y.D."/>
            <person name="Yang H.B."/>
            <person name="Jeong H.J."/>
            <person name="Kang W.H."/>
            <person name="Kwon J.K."/>
            <person name="Shin C."/>
            <person name="Lim J.Y."/>
            <person name="Park J.H."/>
            <person name="Huh J.H."/>
            <person name="Kim J.S."/>
            <person name="Kim B.D."/>
            <person name="Cohen O."/>
            <person name="Paran I."/>
            <person name="Suh M.C."/>
            <person name="Lee S.B."/>
            <person name="Kim Y.K."/>
            <person name="Shin Y."/>
            <person name="Noh S.J."/>
            <person name="Park J."/>
            <person name="Seo Y.S."/>
            <person name="Kwon S.Y."/>
            <person name="Kim H.A."/>
            <person name="Park J.M."/>
            <person name="Kim H.J."/>
            <person name="Choi S.B."/>
            <person name="Bosland P.W."/>
            <person name="Reeves G."/>
            <person name="Jo S.H."/>
            <person name="Lee B.W."/>
            <person name="Cho H.T."/>
            <person name="Choi H.S."/>
            <person name="Lee M.S."/>
            <person name="Yu Y."/>
            <person name="Do Choi Y."/>
            <person name="Park B.S."/>
            <person name="van Deynze A."/>
            <person name="Ashrafi H."/>
            <person name="Hill T."/>
            <person name="Kim W.T."/>
            <person name="Pai H.S."/>
            <person name="Ahn H.K."/>
            <person name="Yeam I."/>
            <person name="Giovannoni J.J."/>
            <person name="Rose J.K."/>
            <person name="Sorensen I."/>
            <person name="Lee S.J."/>
            <person name="Kim R.W."/>
            <person name="Choi I.Y."/>
            <person name="Choi B.S."/>
            <person name="Lim J.S."/>
            <person name="Lee Y.H."/>
            <person name="Choi D."/>
        </authorList>
    </citation>
    <scope>NUCLEOTIDE SEQUENCE [LARGE SCALE GENOMIC DNA]</scope>
    <source>
        <strain evidence="4">cv. CM334</strain>
    </source>
</reference>
<proteinExistence type="predicted"/>
<dbReference type="Gramene" id="PHT67588">
    <property type="protein sequence ID" value="PHT67588"/>
    <property type="gene ID" value="T459_27075"/>
</dbReference>
<dbReference type="SUPFAM" id="SSF52047">
    <property type="entry name" value="RNI-like"/>
    <property type="match status" value="1"/>
</dbReference>
<protein>
    <recommendedName>
        <fullName evidence="2">F-box/LRR-repeat protein 15/At3g58940/PEG3-like LRR domain-containing protein</fullName>
    </recommendedName>
</protein>
<comment type="caution">
    <text evidence="3">The sequence shown here is derived from an EMBL/GenBank/DDBJ whole genome shotgun (WGS) entry which is preliminary data.</text>
</comment>
<evidence type="ECO:0000259" key="2">
    <source>
        <dbReference type="Pfam" id="PF24758"/>
    </source>
</evidence>
<accession>A0A2G2YCW3</accession>
<dbReference type="PANTHER" id="PTHR31639:SF153">
    <property type="entry name" value="UBIQUITIN-PROTEIN LIGASE"/>
    <property type="match status" value="1"/>
</dbReference>
<evidence type="ECO:0000313" key="3">
    <source>
        <dbReference type="EMBL" id="PHT67588.1"/>
    </source>
</evidence>
<gene>
    <name evidence="3" type="ORF">T459_27075</name>
</gene>
<evidence type="ECO:0000313" key="4">
    <source>
        <dbReference type="Proteomes" id="UP000222542"/>
    </source>
</evidence>
<dbReference type="Gene3D" id="3.80.10.10">
    <property type="entry name" value="Ribonuclease Inhibitor"/>
    <property type="match status" value="1"/>
</dbReference>
<organism evidence="3 4">
    <name type="scientific">Capsicum annuum</name>
    <name type="common">Capsicum pepper</name>
    <dbReference type="NCBI Taxonomy" id="4072"/>
    <lineage>
        <taxon>Eukaryota</taxon>
        <taxon>Viridiplantae</taxon>
        <taxon>Streptophyta</taxon>
        <taxon>Embryophyta</taxon>
        <taxon>Tracheophyta</taxon>
        <taxon>Spermatophyta</taxon>
        <taxon>Magnoliopsida</taxon>
        <taxon>eudicotyledons</taxon>
        <taxon>Gunneridae</taxon>
        <taxon>Pentapetalae</taxon>
        <taxon>asterids</taxon>
        <taxon>lamiids</taxon>
        <taxon>Solanales</taxon>
        <taxon>Solanaceae</taxon>
        <taxon>Solanoideae</taxon>
        <taxon>Capsiceae</taxon>
        <taxon>Capsicum</taxon>
    </lineage>
</organism>
<sequence length="407" mass="46358">MVSHTNWKPEEDLTDLTSNFRKIIDHILAFHFGPITKFTLRIPYFDICPIIDDFIHFLSRNGIQHLVLRLPIRGKPYELPSSLFTCSQLRHLTLQNCVIPHQPAFKGFDRLISLELRDVTISCELLERFVSHCLLVEQFVLQISGASRNIIKISAPILRSNDYTGNLRCVCLKTIPLEKLSLSHREYYLGAGKCNIAKFFELFSVLEHLHLNDMPFAAGVGEVPTRLSHDLYCVKHLSISSIDLSDSDEVSCALCLIRSFPNLQSMEIKVESDDNHVPPLKSLEVEHFSDVTFNHLREVKLIQTNGTIPEIQLVKLLLTKSPELERMLIVPCLVEEFATAHILAELIRFQRASPNAEVVYNLDKHPNPQNQENLGKTKMKSGKSHPEEEEEDEYDVGSNRDATPSSK</sequence>
<evidence type="ECO:0000256" key="1">
    <source>
        <dbReference type="SAM" id="MobiDB-lite"/>
    </source>
</evidence>
<keyword evidence="4" id="KW-1185">Reference proteome</keyword>
<dbReference type="Proteomes" id="UP000222542">
    <property type="component" value="Unassembled WGS sequence"/>
</dbReference>
<feature type="region of interest" description="Disordered" evidence="1">
    <location>
        <begin position="361"/>
        <end position="407"/>
    </location>
</feature>
<dbReference type="Pfam" id="PF24758">
    <property type="entry name" value="LRR_At5g56370"/>
    <property type="match status" value="1"/>
</dbReference>
<dbReference type="AlphaFoldDB" id="A0A2G2YCW3"/>
<dbReference type="InterPro" id="IPR032675">
    <property type="entry name" value="LRR_dom_sf"/>
</dbReference>
<dbReference type="OMA" id="FATAHIL"/>
<name>A0A2G2YCW3_CAPAN</name>
<reference evidence="3 4" key="2">
    <citation type="journal article" date="2017" name="Genome Biol.">
        <title>New reference genome sequences of hot pepper reveal the massive evolution of plant disease-resistance genes by retroduplication.</title>
        <authorList>
            <person name="Kim S."/>
            <person name="Park J."/>
            <person name="Yeom S.I."/>
            <person name="Kim Y.M."/>
            <person name="Seo E."/>
            <person name="Kim K.T."/>
            <person name="Kim M.S."/>
            <person name="Lee J.M."/>
            <person name="Cheong K."/>
            <person name="Shin H.S."/>
            <person name="Kim S.B."/>
            <person name="Han K."/>
            <person name="Lee J."/>
            <person name="Park M."/>
            <person name="Lee H.A."/>
            <person name="Lee H.Y."/>
            <person name="Lee Y."/>
            <person name="Oh S."/>
            <person name="Lee J.H."/>
            <person name="Choi E."/>
            <person name="Choi E."/>
            <person name="Lee S.E."/>
            <person name="Jeon J."/>
            <person name="Kim H."/>
            <person name="Choi G."/>
            <person name="Song H."/>
            <person name="Lee J."/>
            <person name="Lee S.C."/>
            <person name="Kwon J.K."/>
            <person name="Lee H.Y."/>
            <person name="Koo N."/>
            <person name="Hong Y."/>
            <person name="Kim R.W."/>
            <person name="Kang W.H."/>
            <person name="Huh J.H."/>
            <person name="Kang B.C."/>
            <person name="Yang T.J."/>
            <person name="Lee Y.H."/>
            <person name="Bennetzen J.L."/>
            <person name="Choi D."/>
        </authorList>
    </citation>
    <scope>NUCLEOTIDE SEQUENCE [LARGE SCALE GENOMIC DNA]</scope>
    <source>
        <strain evidence="4">cv. CM334</strain>
    </source>
</reference>
<dbReference type="EMBL" id="AYRZ02000011">
    <property type="protein sequence ID" value="PHT67588.1"/>
    <property type="molecule type" value="Genomic_DNA"/>
</dbReference>
<dbReference type="PANTHER" id="PTHR31639">
    <property type="entry name" value="F-BOX PROTEIN-LIKE"/>
    <property type="match status" value="1"/>
</dbReference>
<dbReference type="InterPro" id="IPR055411">
    <property type="entry name" value="LRR_FXL15/At3g58940/PEG3-like"/>
</dbReference>
<feature type="domain" description="F-box/LRR-repeat protein 15/At3g58940/PEG3-like LRR" evidence="2">
    <location>
        <begin position="52"/>
        <end position="268"/>
    </location>
</feature>
<dbReference type="STRING" id="4072.A0A2G2YCW3"/>